<organism evidence="1 2">
    <name type="scientific">Trichococcus shcherbakoviae</name>
    <dbReference type="NCBI Taxonomy" id="2094020"/>
    <lineage>
        <taxon>Bacteria</taxon>
        <taxon>Bacillati</taxon>
        <taxon>Bacillota</taxon>
        <taxon>Bacilli</taxon>
        <taxon>Lactobacillales</taxon>
        <taxon>Carnobacteriaceae</taxon>
        <taxon>Trichococcus</taxon>
    </lineage>
</organism>
<evidence type="ECO:0000313" key="1">
    <source>
        <dbReference type="EMBL" id="SYZ78288.1"/>
    </source>
</evidence>
<evidence type="ECO:0000313" key="2">
    <source>
        <dbReference type="Proteomes" id="UP000262072"/>
    </source>
</evidence>
<accession>A0A383TE88</accession>
<dbReference type="AlphaFoldDB" id="A0A383TE88"/>
<protein>
    <submittedName>
        <fullName evidence="1">Uncharacterized protein</fullName>
    </submittedName>
</protein>
<sequence length="154" mass="16710">MSSNEAAAARRRALLQLPSSGERMLAGGGSMAGGCTSAKPRWSEVIIFLGILPPQRTPLPEENVSSDVASAHRRTALRQLVSFGEQMLAGGGCIAGVCNTAKPRWSEVMIFLGILPRQRTPLPEENVSSDVDRTHRRTGLRRLPLLRRANAGRR</sequence>
<gene>
    <name evidence="1" type="ORF">TART1_1072</name>
</gene>
<proteinExistence type="predicted"/>
<dbReference type="Proteomes" id="UP000262072">
    <property type="component" value="Unassembled WGS sequence"/>
</dbReference>
<reference evidence="2" key="1">
    <citation type="submission" date="2018-05" db="EMBL/GenBank/DDBJ databases">
        <authorList>
            <person name="Strepis N."/>
        </authorList>
    </citation>
    <scope>NUCLEOTIDE SEQUENCE [LARGE SCALE GENOMIC DNA]</scope>
</reference>
<dbReference type="EMBL" id="UNRR01000016">
    <property type="protein sequence ID" value="SYZ78288.1"/>
    <property type="molecule type" value="Genomic_DNA"/>
</dbReference>
<name>A0A383TE88_9LACT</name>